<evidence type="ECO:0000256" key="1">
    <source>
        <dbReference type="ARBA" id="ARBA00004123"/>
    </source>
</evidence>
<feature type="region of interest" description="Disordered" evidence="3">
    <location>
        <begin position="117"/>
        <end position="379"/>
    </location>
</feature>
<evidence type="ECO:0000313" key="5">
    <source>
        <dbReference type="EMBL" id="KAK6737212.1"/>
    </source>
</evidence>
<dbReference type="Gene3D" id="2.40.50.40">
    <property type="match status" value="1"/>
</dbReference>
<dbReference type="PROSITE" id="PS50013">
    <property type="entry name" value="CHROMO_2"/>
    <property type="match status" value="1"/>
</dbReference>
<dbReference type="SUPFAM" id="SSF54160">
    <property type="entry name" value="Chromo domain-like"/>
    <property type="match status" value="1"/>
</dbReference>
<feature type="compositionally biased region" description="Basic residues" evidence="3">
    <location>
        <begin position="123"/>
        <end position="144"/>
    </location>
</feature>
<dbReference type="InterPro" id="IPR016197">
    <property type="entry name" value="Chromo-like_dom_sf"/>
</dbReference>
<feature type="compositionally biased region" description="Acidic residues" evidence="3">
    <location>
        <begin position="57"/>
        <end position="70"/>
    </location>
</feature>
<comment type="caution">
    <text evidence="5">The sequence shown here is derived from an EMBL/GenBank/DDBJ whole genome shotgun (WGS) entry which is preliminary data.</text>
</comment>
<feature type="compositionally biased region" description="Acidic residues" evidence="3">
    <location>
        <begin position="187"/>
        <end position="197"/>
    </location>
</feature>
<sequence>MSRLAEETTVDHAAASEHQNMQAPDCGSHSNTESDRDPNNDEASSKPADAEVVLGSSDEEPAAGEGLSEEVYEVEKILDHDDTEEGIFYLVHWKGFGDEDDSWEPAENLAFATKAIDEYEARRKSKSKKGRKSSTRTPRAKNKSKSQEKEQKKGSASKEHAKPSPPVNSRKRGRQPKASVSEKSESEPEIPSDDDDEYMNKEKSIKKSGPTSTYSGTVTKAALKSYSPTTTKTSRNSSLSSPLQVDTMSAAKKVSSGEFQALQMRQSWLYDSDSDDDSGPEKENEKKIDQHKKNETDLESMTKMEEDKHKKQMEDVQTLEEAQKSNDRKRKAEENSVEKKKKSKREVHETPSNFSEDIGSATSSDRVENGSSTVASGSDVRLQDQPEIFAIARDRDGRVRVLIGVDGVKKVVSLRDAHDANSWGLVQHILKFAHFTDFES</sequence>
<evidence type="ECO:0000256" key="3">
    <source>
        <dbReference type="SAM" id="MobiDB-lite"/>
    </source>
</evidence>
<evidence type="ECO:0000259" key="4">
    <source>
        <dbReference type="PROSITE" id="PS50013"/>
    </source>
</evidence>
<organism evidence="5 6">
    <name type="scientific">Necator americanus</name>
    <name type="common">Human hookworm</name>
    <dbReference type="NCBI Taxonomy" id="51031"/>
    <lineage>
        <taxon>Eukaryota</taxon>
        <taxon>Metazoa</taxon>
        <taxon>Ecdysozoa</taxon>
        <taxon>Nematoda</taxon>
        <taxon>Chromadorea</taxon>
        <taxon>Rhabditida</taxon>
        <taxon>Rhabditina</taxon>
        <taxon>Rhabditomorpha</taxon>
        <taxon>Strongyloidea</taxon>
        <taxon>Ancylostomatidae</taxon>
        <taxon>Bunostominae</taxon>
        <taxon>Necator</taxon>
    </lineage>
</organism>
<comment type="subcellular location">
    <subcellularLocation>
        <location evidence="1">Nucleus</location>
    </subcellularLocation>
</comment>
<protein>
    <recommendedName>
        <fullName evidence="4">Chromo domain-containing protein</fullName>
    </recommendedName>
</protein>
<feature type="compositionally biased region" description="Basic and acidic residues" evidence="3">
    <location>
        <begin position="279"/>
        <end position="314"/>
    </location>
</feature>
<dbReference type="InterPro" id="IPR023780">
    <property type="entry name" value="Chromo_domain"/>
</dbReference>
<dbReference type="PANTHER" id="PTHR22812">
    <property type="entry name" value="CHROMOBOX PROTEIN"/>
    <property type="match status" value="1"/>
</dbReference>
<dbReference type="InterPro" id="IPR000953">
    <property type="entry name" value="Chromo/chromo_shadow_dom"/>
</dbReference>
<feature type="compositionally biased region" description="Polar residues" evidence="3">
    <location>
        <begin position="209"/>
        <end position="218"/>
    </location>
</feature>
<dbReference type="InterPro" id="IPR051219">
    <property type="entry name" value="Heterochromatin_chromo-domain"/>
</dbReference>
<keyword evidence="6" id="KW-1185">Reference proteome</keyword>
<keyword evidence="2" id="KW-0539">Nucleus</keyword>
<feature type="domain" description="Chromo" evidence="4">
    <location>
        <begin position="72"/>
        <end position="131"/>
    </location>
</feature>
<dbReference type="Pfam" id="PF00385">
    <property type="entry name" value="Chromo"/>
    <property type="match status" value="1"/>
</dbReference>
<feature type="compositionally biased region" description="Basic and acidic residues" evidence="3">
    <location>
        <begin position="1"/>
        <end position="10"/>
    </location>
</feature>
<dbReference type="SMART" id="SM00298">
    <property type="entry name" value="CHROMO"/>
    <property type="match status" value="1"/>
</dbReference>
<proteinExistence type="predicted"/>
<feature type="compositionally biased region" description="Polar residues" evidence="3">
    <location>
        <begin position="226"/>
        <end position="247"/>
    </location>
</feature>
<feature type="compositionally biased region" description="Basic and acidic residues" evidence="3">
    <location>
        <begin position="145"/>
        <end position="162"/>
    </location>
</feature>
<evidence type="ECO:0000313" key="6">
    <source>
        <dbReference type="Proteomes" id="UP001303046"/>
    </source>
</evidence>
<evidence type="ECO:0000256" key="2">
    <source>
        <dbReference type="ARBA" id="ARBA00023242"/>
    </source>
</evidence>
<gene>
    <name evidence="5" type="primary">Necator_chrII.g7524</name>
    <name evidence="5" type="ORF">RB195_019730</name>
</gene>
<feature type="compositionally biased region" description="Polar residues" evidence="3">
    <location>
        <begin position="350"/>
        <end position="376"/>
    </location>
</feature>
<feature type="region of interest" description="Disordered" evidence="3">
    <location>
        <begin position="1"/>
        <end position="70"/>
    </location>
</feature>
<name>A0ABR1CFI7_NECAM</name>
<accession>A0ABR1CFI7</accession>
<dbReference type="CDD" id="cd00024">
    <property type="entry name" value="CD_CSD"/>
    <property type="match status" value="1"/>
</dbReference>
<dbReference type="Proteomes" id="UP001303046">
    <property type="component" value="Unassembled WGS sequence"/>
</dbReference>
<dbReference type="EMBL" id="JAVFWL010000002">
    <property type="protein sequence ID" value="KAK6737212.1"/>
    <property type="molecule type" value="Genomic_DNA"/>
</dbReference>
<reference evidence="5 6" key="1">
    <citation type="submission" date="2023-08" db="EMBL/GenBank/DDBJ databases">
        <title>A Necator americanus chromosomal reference genome.</title>
        <authorList>
            <person name="Ilik V."/>
            <person name="Petrzelkova K.J."/>
            <person name="Pardy F."/>
            <person name="Fuh T."/>
            <person name="Niatou-Singa F.S."/>
            <person name="Gouil Q."/>
            <person name="Baker L."/>
            <person name="Ritchie M.E."/>
            <person name="Jex A.R."/>
            <person name="Gazzola D."/>
            <person name="Li H."/>
            <person name="Toshio Fujiwara R."/>
            <person name="Zhan B."/>
            <person name="Aroian R.V."/>
            <person name="Pafco B."/>
            <person name="Schwarz E.M."/>
        </authorList>
    </citation>
    <scope>NUCLEOTIDE SEQUENCE [LARGE SCALE GENOMIC DNA]</scope>
    <source>
        <strain evidence="5 6">Aroian</strain>
        <tissue evidence="5">Whole animal</tissue>
    </source>
</reference>
<feature type="compositionally biased region" description="Basic and acidic residues" evidence="3">
    <location>
        <begin position="321"/>
        <end position="338"/>
    </location>
</feature>